<evidence type="ECO:0000313" key="4">
    <source>
        <dbReference type="Proteomes" id="UP000765509"/>
    </source>
</evidence>
<feature type="region of interest" description="Disordered" evidence="1">
    <location>
        <begin position="74"/>
        <end position="96"/>
    </location>
</feature>
<organism evidence="3 4">
    <name type="scientific">Austropuccinia psidii MF-1</name>
    <dbReference type="NCBI Taxonomy" id="1389203"/>
    <lineage>
        <taxon>Eukaryota</taxon>
        <taxon>Fungi</taxon>
        <taxon>Dikarya</taxon>
        <taxon>Basidiomycota</taxon>
        <taxon>Pucciniomycotina</taxon>
        <taxon>Pucciniomycetes</taxon>
        <taxon>Pucciniales</taxon>
        <taxon>Sphaerophragmiaceae</taxon>
        <taxon>Austropuccinia</taxon>
    </lineage>
</organism>
<proteinExistence type="predicted"/>
<dbReference type="Pfam" id="PF24626">
    <property type="entry name" value="SH3_Tf2-1"/>
    <property type="match status" value="1"/>
</dbReference>
<comment type="caution">
    <text evidence="3">The sequence shown here is derived from an EMBL/GenBank/DDBJ whole genome shotgun (WGS) entry which is preliminary data.</text>
</comment>
<dbReference type="Proteomes" id="UP000765509">
    <property type="component" value="Unassembled WGS sequence"/>
</dbReference>
<sequence>MEPDFKEGDQVLVSIFNFTNLKGQKNITYSFVRCFTIIKMIGKNSVEVRLTEEFSRKHPVFPVTLVKPYFQTGEDAFPSKTKTTNPPDIVEMEDSP</sequence>
<name>A0A9Q3IZE5_9BASI</name>
<accession>A0A9Q3IZE5</accession>
<dbReference type="InterPro" id="IPR056924">
    <property type="entry name" value="SH3_Tf2-1"/>
</dbReference>
<protein>
    <recommendedName>
        <fullName evidence="2">Tf2-1-like SH3-like domain-containing protein</fullName>
    </recommendedName>
</protein>
<evidence type="ECO:0000259" key="2">
    <source>
        <dbReference type="Pfam" id="PF24626"/>
    </source>
</evidence>
<evidence type="ECO:0000256" key="1">
    <source>
        <dbReference type="SAM" id="MobiDB-lite"/>
    </source>
</evidence>
<dbReference type="EMBL" id="AVOT02059071">
    <property type="protein sequence ID" value="MBW0552793.1"/>
    <property type="molecule type" value="Genomic_DNA"/>
</dbReference>
<keyword evidence="4" id="KW-1185">Reference proteome</keyword>
<reference evidence="3" key="1">
    <citation type="submission" date="2021-03" db="EMBL/GenBank/DDBJ databases">
        <title>Draft genome sequence of rust myrtle Austropuccinia psidii MF-1, a brazilian biotype.</title>
        <authorList>
            <person name="Quecine M.C."/>
            <person name="Pachon D.M.R."/>
            <person name="Bonatelli M.L."/>
            <person name="Correr F.H."/>
            <person name="Franceschini L.M."/>
            <person name="Leite T.F."/>
            <person name="Margarido G.R.A."/>
            <person name="Almeida C.A."/>
            <person name="Ferrarezi J.A."/>
            <person name="Labate C.A."/>
        </authorList>
    </citation>
    <scope>NUCLEOTIDE SEQUENCE</scope>
    <source>
        <strain evidence="3">MF-1</strain>
    </source>
</reference>
<dbReference type="AlphaFoldDB" id="A0A9Q3IZE5"/>
<dbReference type="OrthoDB" id="2447315at2759"/>
<gene>
    <name evidence="3" type="ORF">O181_092508</name>
</gene>
<feature type="domain" description="Tf2-1-like SH3-like" evidence="2">
    <location>
        <begin position="8"/>
        <end position="69"/>
    </location>
</feature>
<evidence type="ECO:0000313" key="3">
    <source>
        <dbReference type="EMBL" id="MBW0552793.1"/>
    </source>
</evidence>